<dbReference type="EMBL" id="QAOH01000006">
    <property type="protein sequence ID" value="PTQ72526.1"/>
    <property type="molecule type" value="Genomic_DNA"/>
</dbReference>
<dbReference type="InterPro" id="IPR050570">
    <property type="entry name" value="Cell_wall_metabolism_enzyme"/>
</dbReference>
<evidence type="ECO:0000256" key="1">
    <source>
        <dbReference type="SAM" id="MobiDB-lite"/>
    </source>
</evidence>
<dbReference type="GO" id="GO:0004222">
    <property type="term" value="F:metalloendopeptidase activity"/>
    <property type="evidence" value="ECO:0007669"/>
    <property type="project" value="TreeGrafter"/>
</dbReference>
<gene>
    <name evidence="3" type="ORF">C8N42_10635</name>
</gene>
<reference evidence="3 4" key="1">
    <citation type="submission" date="2018-04" db="EMBL/GenBank/DDBJ databases">
        <title>Genomic Encyclopedia of Archaeal and Bacterial Type Strains, Phase II (KMG-II): from individual species to whole genera.</title>
        <authorList>
            <person name="Goeker M."/>
        </authorList>
    </citation>
    <scope>NUCLEOTIDE SEQUENCE [LARGE SCALE GENOMIC DNA]</scope>
    <source>
        <strain evidence="3 4">DSM 100434</strain>
    </source>
</reference>
<feature type="compositionally biased region" description="Pro residues" evidence="1">
    <location>
        <begin position="258"/>
        <end position="270"/>
    </location>
</feature>
<evidence type="ECO:0000313" key="3">
    <source>
        <dbReference type="EMBL" id="PTQ72526.1"/>
    </source>
</evidence>
<dbReference type="SMART" id="SM00257">
    <property type="entry name" value="LysM"/>
    <property type="match status" value="2"/>
</dbReference>
<dbReference type="Gene3D" id="2.70.70.10">
    <property type="entry name" value="Glucose Permease (Domain IIA)"/>
    <property type="match status" value="1"/>
</dbReference>
<dbReference type="PROSITE" id="PS51782">
    <property type="entry name" value="LYSM"/>
    <property type="match status" value="2"/>
</dbReference>
<dbReference type="PANTHER" id="PTHR21666">
    <property type="entry name" value="PEPTIDASE-RELATED"/>
    <property type="match status" value="1"/>
</dbReference>
<organism evidence="3 4">
    <name type="scientific">Celeribacter persicus</name>
    <dbReference type="NCBI Taxonomy" id="1651082"/>
    <lineage>
        <taxon>Bacteria</taxon>
        <taxon>Pseudomonadati</taxon>
        <taxon>Pseudomonadota</taxon>
        <taxon>Alphaproteobacteria</taxon>
        <taxon>Rhodobacterales</taxon>
        <taxon>Roseobacteraceae</taxon>
        <taxon>Celeribacter</taxon>
    </lineage>
</organism>
<dbReference type="InterPro" id="IPR036779">
    <property type="entry name" value="LysM_dom_sf"/>
</dbReference>
<feature type="domain" description="LysM" evidence="2">
    <location>
        <begin position="89"/>
        <end position="133"/>
    </location>
</feature>
<dbReference type="InterPro" id="IPR011055">
    <property type="entry name" value="Dup_hybrid_motif"/>
</dbReference>
<name>A0A2T5HLV7_9RHOB</name>
<dbReference type="Gene3D" id="3.10.350.10">
    <property type="entry name" value="LysM domain"/>
    <property type="match status" value="2"/>
</dbReference>
<dbReference type="AlphaFoldDB" id="A0A2T5HLV7"/>
<dbReference type="PANTHER" id="PTHR21666:SF270">
    <property type="entry name" value="MUREIN HYDROLASE ACTIVATOR ENVC"/>
    <property type="match status" value="1"/>
</dbReference>
<dbReference type="InterPro" id="IPR016047">
    <property type="entry name" value="M23ase_b-sheet_dom"/>
</dbReference>
<dbReference type="Pfam" id="PF01476">
    <property type="entry name" value="LysM"/>
    <property type="match status" value="2"/>
</dbReference>
<dbReference type="Proteomes" id="UP000244077">
    <property type="component" value="Unassembled WGS sequence"/>
</dbReference>
<dbReference type="SUPFAM" id="SSF51261">
    <property type="entry name" value="Duplicated hybrid motif"/>
    <property type="match status" value="1"/>
</dbReference>
<feature type="region of interest" description="Disordered" evidence="1">
    <location>
        <begin position="245"/>
        <end position="295"/>
    </location>
</feature>
<protein>
    <submittedName>
        <fullName evidence="3">Murein DD-endopeptidase MepM/ murein hydrolase activator NlpD</fullName>
    </submittedName>
</protein>
<comment type="caution">
    <text evidence="3">The sequence shown here is derived from an EMBL/GenBank/DDBJ whole genome shotgun (WGS) entry which is preliminary data.</text>
</comment>
<feature type="compositionally biased region" description="Low complexity" evidence="1">
    <location>
        <begin position="271"/>
        <end position="285"/>
    </location>
</feature>
<dbReference type="InterPro" id="IPR018392">
    <property type="entry name" value="LysM"/>
</dbReference>
<dbReference type="Pfam" id="PF01551">
    <property type="entry name" value="Peptidase_M23"/>
    <property type="match status" value="1"/>
</dbReference>
<feature type="domain" description="LysM" evidence="2">
    <location>
        <begin position="192"/>
        <end position="236"/>
    </location>
</feature>
<accession>A0A2T5HLV7</accession>
<sequence length="410" mass="43000">MSKTDKASIREAGIRTEDRAMTISPSRQPLRLMFAGCAALALTACDKPVDFDLRGLTDAFSTAPAANEAKTMAKPTPNAQGIVSYPNYQVAIAKRGDTIASVAARTGLPAGDLARYNGITEDVTLREGEVIALPRRVDGSSTTTRAGTIATGERIDITTLAEEGISNAQNGKTTTTVTQAQASDPIEGMEPVRHQVQRGETAYSIARKYGISVRALADWNGLGSDLAVTEGRYLLIPVKASEVSATTVESEPGQGSPTPTPPSAAEPLPDPAAAQPAPQETKPAADLGATQTTTTSEMVKPVSGAIIRDYDKTKSKFILFAATAGTPVKAAKDGTVKLISTNADGVKIMVIDHGGGLQTAYSFIDDIAVNKGDSVKRGQTIAKVTANEFNALQFMVFKGTQTVDPTPYLN</sequence>
<dbReference type="SUPFAM" id="SSF54106">
    <property type="entry name" value="LysM domain"/>
    <property type="match status" value="1"/>
</dbReference>
<evidence type="ECO:0000259" key="2">
    <source>
        <dbReference type="PROSITE" id="PS51782"/>
    </source>
</evidence>
<keyword evidence="4" id="KW-1185">Reference proteome</keyword>
<dbReference type="CDD" id="cd12797">
    <property type="entry name" value="M23_peptidase"/>
    <property type="match status" value="1"/>
</dbReference>
<proteinExistence type="predicted"/>
<keyword evidence="3" id="KW-0378">Hydrolase</keyword>
<dbReference type="CDD" id="cd00118">
    <property type="entry name" value="LysM"/>
    <property type="match status" value="1"/>
</dbReference>
<evidence type="ECO:0000313" key="4">
    <source>
        <dbReference type="Proteomes" id="UP000244077"/>
    </source>
</evidence>